<organism evidence="2 3">
    <name type="scientific">Vibrio phage phi50-12</name>
    <dbReference type="NCBI Taxonomy" id="2654972"/>
    <lineage>
        <taxon>Viruses</taxon>
        <taxon>Duplodnaviria</taxon>
        <taxon>Heunggongvirae</taxon>
        <taxon>Uroviricota</taxon>
        <taxon>Caudoviricetes</taxon>
        <taxon>Schitoviridae</taxon>
        <taxon>Penintadodekavirus</taxon>
        <taxon>Penintadodekavirus 5012</taxon>
    </lineage>
</organism>
<accession>A0A5P8PR82</accession>
<dbReference type="EMBL" id="MN584918">
    <property type="protein sequence ID" value="QFR59800.1"/>
    <property type="molecule type" value="Genomic_DNA"/>
</dbReference>
<name>A0A5P8PR82_9CAUD</name>
<feature type="transmembrane region" description="Helical" evidence="1">
    <location>
        <begin position="511"/>
        <end position="537"/>
    </location>
</feature>
<evidence type="ECO:0000313" key="2">
    <source>
        <dbReference type="EMBL" id="QFR59800.1"/>
    </source>
</evidence>
<keyword evidence="1" id="KW-1133">Transmembrane helix</keyword>
<keyword evidence="1" id="KW-0472">Membrane</keyword>
<proteinExistence type="predicted"/>
<keyword evidence="3" id="KW-1185">Reference proteome</keyword>
<evidence type="ECO:0000313" key="3">
    <source>
        <dbReference type="Proteomes" id="UP000325783"/>
    </source>
</evidence>
<keyword evidence="1" id="KW-0812">Transmembrane</keyword>
<feature type="transmembrane region" description="Helical" evidence="1">
    <location>
        <begin position="486"/>
        <end position="505"/>
    </location>
</feature>
<gene>
    <name evidence="2" type="ORF">VOWphi5012_016</name>
</gene>
<evidence type="ECO:0000256" key="1">
    <source>
        <dbReference type="SAM" id="Phobius"/>
    </source>
</evidence>
<protein>
    <recommendedName>
        <fullName evidence="4">TMhelix containing protein</fullName>
    </recommendedName>
</protein>
<dbReference type="Proteomes" id="UP000325783">
    <property type="component" value="Segment"/>
</dbReference>
<evidence type="ECO:0008006" key="4">
    <source>
        <dbReference type="Google" id="ProtNLM"/>
    </source>
</evidence>
<sequence length="681" mass="75822">MGFFSKTVVSTASASMNLVEDTPEVINQAIINASLEGYDAGESLLDTLANSFDNNMRRYQSYGDTTFTLGLPLGQSSTITASLANVQSALDKEFPYTTTAVSGFYEDFNLEFVAISHLRVTNDYKAEDNTINVGGIRYEIAKYIWTDSEPTIVKVMREGFSGILIEMARVTDPLFALEGSDEDEDFINITYFKESELEPYYWPYYIKTNKYPELDPSNDIGPVNQFFPIVPLRLNKQSYTDPDLSDTELYKTSKSLLSKAGIVWKQLDEGINENPDIDDVNHAYIMNAISLETEDNYSKRYLFNYFLDLEAQSGITSDDYEEWEKDSSETTTPPVNTLSITSGTWKSAISYYYIKSKTVESTIGKIGTVDITINAFPRFTPQGFNYSTESVESKVLITRQITDTTCVELCVAGLVYRNEISGSGSFVRIGLDDLGKEDDETEILIPLNLGIVDKMTFTERHYVYYDSFKVVFNAFKKQKLKWYQTGFFKFVTIVIAIAVAVYTGYYQAVVAALSTAAAAGALALAITVAWLVIEAYIVKVTFEFIAKELGVEVAIILAAVLAVYGFGGGLFDLPMANTAVFIGTVGLDSSISYGIERIQAEYEAFQSYAIQKQEELDVVKESLEKPEAAFDIVGMLPMESPTSFYTRKLTTNVAPVTLEAVSSYVDRALTLPTIGVDYGYE</sequence>
<feature type="transmembrane region" description="Helical" evidence="1">
    <location>
        <begin position="549"/>
        <end position="571"/>
    </location>
</feature>
<reference evidence="2 3" key="1">
    <citation type="submission" date="2019-10" db="EMBL/GenBank/DDBJ databases">
        <authorList>
            <person name="Lin L.C."/>
        </authorList>
    </citation>
    <scope>NUCLEOTIDE SEQUENCE [LARGE SCALE GENOMIC DNA]</scope>
</reference>